<reference evidence="1 2" key="1">
    <citation type="submission" date="2018-09" db="EMBL/GenBank/DDBJ databases">
        <title>Genomic Encyclopedia of Archaeal and Bacterial Type Strains, Phase II (KMG-II): from individual species to whole genera.</title>
        <authorList>
            <person name="Goeker M."/>
        </authorList>
    </citation>
    <scope>NUCLEOTIDE SEQUENCE [LARGE SCALE GENOMIC DNA]</scope>
    <source>
        <strain evidence="1 2">DSM 21950</strain>
    </source>
</reference>
<dbReference type="Gene3D" id="2.60.120.260">
    <property type="entry name" value="Galactose-binding domain-like"/>
    <property type="match status" value="1"/>
</dbReference>
<dbReference type="GO" id="GO:0005975">
    <property type="term" value="P:carbohydrate metabolic process"/>
    <property type="evidence" value="ECO:0007669"/>
    <property type="project" value="InterPro"/>
</dbReference>
<dbReference type="Proteomes" id="UP000284531">
    <property type="component" value="Unassembled WGS sequence"/>
</dbReference>
<proteinExistence type="predicted"/>
<evidence type="ECO:0000313" key="2">
    <source>
        <dbReference type="Proteomes" id="UP000284531"/>
    </source>
</evidence>
<name>A0A419WGQ9_9BACT</name>
<dbReference type="SUPFAM" id="SSF48208">
    <property type="entry name" value="Six-hairpin glycosidases"/>
    <property type="match status" value="1"/>
</dbReference>
<gene>
    <name evidence="1" type="ORF">BXY64_4150</name>
</gene>
<dbReference type="InterPro" id="IPR008928">
    <property type="entry name" value="6-hairpin_glycosidase_sf"/>
</dbReference>
<organism evidence="1 2">
    <name type="scientific">Marinifilum flexuosum</name>
    <dbReference type="NCBI Taxonomy" id="1117708"/>
    <lineage>
        <taxon>Bacteria</taxon>
        <taxon>Pseudomonadati</taxon>
        <taxon>Bacteroidota</taxon>
        <taxon>Bacteroidia</taxon>
        <taxon>Marinilabiliales</taxon>
        <taxon>Marinifilaceae</taxon>
    </lineage>
</organism>
<accession>A0A419WGQ9</accession>
<comment type="caution">
    <text evidence="1">The sequence shown here is derived from an EMBL/GenBank/DDBJ whole genome shotgun (WGS) entry which is preliminary data.</text>
</comment>
<sequence>MLIQNEAMQKYQLNQYIHFILILLATVNMLGCKSDNNLIFKSDQFYIYPNRVEQGEFLAIAKNKKEINSSYPYLQNNKWKLKRSLFHYPAYQSNHDILNAIYNLSLEEIDRKILNDSIFSKENISSTTLGYSGMLSLAMLHPKACQNSLMQRVKNDRIIQDSGTGGSWPISSDRLIWATAAWDIYKVTGDTDWLRRTYFIIKNSIDDDINLIWNYHSHLFKGEASFLNRQEQSYPKWMSPTDIYETYSLSNQVVHYKALLILIEMGNLLSKDTQKYNHISEALKKSIKSKFKIEGKKYLSQFHYSNYNLVSQHSDALGESLANIWNISENTVENIPIHQFGVACFHPQIPNIANYHNNSIWPFIQATWNWAAAENQNTKAVLWGLASSIRSTALFLTNKRSFSIENGDFQHTENDSYSNLLSASANISNFLHVLMGINLTTEELEFKPVIPREFKGKQVLSNLKYNKAILHIEILGFGNKISSFTFDGTPYKRAVVPKNIEGHHKIVIKMNNEIPVDEKINVVEHLYSPETPSLSYTNNQLQWNKIKNATHYKVYQNGELLLETKDNHMVEVNFSQPVEFCVQAVDSLNQHSFLSEPVLLYESKYEKFLEAEVFQSKPKAAYVVLKKTDKEPYYFQVKAPRKGSYKLSFLYTNGNGDIKTGDKCASRSLWQNSGYIGSIVFPQRGKGKWNDYGYSNSFYVDLKKGYNFFKISFEEFNNNMNGERNDVRIDKIRLLRIE</sequence>
<dbReference type="Gene3D" id="2.60.420.10">
    <property type="entry name" value="Maltose phosphorylase, domain 3"/>
    <property type="match status" value="1"/>
</dbReference>
<dbReference type="Gene3D" id="1.50.10.10">
    <property type="match status" value="1"/>
</dbReference>
<dbReference type="InterPro" id="IPR012341">
    <property type="entry name" value="6hp_glycosidase-like_sf"/>
</dbReference>
<keyword evidence="2" id="KW-1185">Reference proteome</keyword>
<evidence type="ECO:0000313" key="1">
    <source>
        <dbReference type="EMBL" id="RKD94562.1"/>
    </source>
</evidence>
<dbReference type="EMBL" id="RAPQ01000014">
    <property type="protein sequence ID" value="RKD94562.1"/>
    <property type="molecule type" value="Genomic_DNA"/>
</dbReference>
<protein>
    <submittedName>
        <fullName evidence="1">Uncharacterized protein</fullName>
    </submittedName>
</protein>
<dbReference type="AlphaFoldDB" id="A0A419WGQ9"/>